<accession>A0ABQ9ZZ17</accession>
<keyword evidence="2" id="KW-1185">Reference proteome</keyword>
<proteinExistence type="predicted"/>
<gene>
    <name evidence="1" type="ORF">OUZ56_000222</name>
</gene>
<dbReference type="EMBL" id="JAOYFB010000036">
    <property type="protein sequence ID" value="KAK4018152.1"/>
    <property type="molecule type" value="Genomic_DNA"/>
</dbReference>
<comment type="caution">
    <text evidence="1">The sequence shown here is derived from an EMBL/GenBank/DDBJ whole genome shotgun (WGS) entry which is preliminary data.</text>
</comment>
<dbReference type="Proteomes" id="UP001234178">
    <property type="component" value="Unassembled WGS sequence"/>
</dbReference>
<evidence type="ECO:0000313" key="2">
    <source>
        <dbReference type="Proteomes" id="UP001234178"/>
    </source>
</evidence>
<sequence>MPSPRYGTNCQVLFAFTFKKRRPVVIMPPYGIKNPSERGHLVIFADPKQLTAMAFGATWNFSSVLGPGALLCPMG</sequence>
<organism evidence="1 2">
    <name type="scientific">Daphnia magna</name>
    <dbReference type="NCBI Taxonomy" id="35525"/>
    <lineage>
        <taxon>Eukaryota</taxon>
        <taxon>Metazoa</taxon>
        <taxon>Ecdysozoa</taxon>
        <taxon>Arthropoda</taxon>
        <taxon>Crustacea</taxon>
        <taxon>Branchiopoda</taxon>
        <taxon>Diplostraca</taxon>
        <taxon>Cladocera</taxon>
        <taxon>Anomopoda</taxon>
        <taxon>Daphniidae</taxon>
        <taxon>Daphnia</taxon>
    </lineage>
</organism>
<reference evidence="1 2" key="1">
    <citation type="journal article" date="2023" name="Nucleic Acids Res.">
        <title>The hologenome of Daphnia magna reveals possible DNA methylation and microbiome-mediated evolution of the host genome.</title>
        <authorList>
            <person name="Chaturvedi A."/>
            <person name="Li X."/>
            <person name="Dhandapani V."/>
            <person name="Marshall H."/>
            <person name="Kissane S."/>
            <person name="Cuenca-Cambronero M."/>
            <person name="Asole G."/>
            <person name="Calvet F."/>
            <person name="Ruiz-Romero M."/>
            <person name="Marangio P."/>
            <person name="Guigo R."/>
            <person name="Rago D."/>
            <person name="Mirbahai L."/>
            <person name="Eastwood N."/>
            <person name="Colbourne J.K."/>
            <person name="Zhou J."/>
            <person name="Mallon E."/>
            <person name="Orsini L."/>
        </authorList>
    </citation>
    <scope>NUCLEOTIDE SEQUENCE [LARGE SCALE GENOMIC DNA]</scope>
    <source>
        <strain evidence="1">LRV0_1</strain>
    </source>
</reference>
<protein>
    <submittedName>
        <fullName evidence="1">Uncharacterized protein</fullName>
    </submittedName>
</protein>
<name>A0ABQ9ZZ17_9CRUS</name>
<evidence type="ECO:0000313" key="1">
    <source>
        <dbReference type="EMBL" id="KAK4018152.1"/>
    </source>
</evidence>